<evidence type="ECO:0000313" key="14">
    <source>
        <dbReference type="Proteomes" id="UP000307173"/>
    </source>
</evidence>
<evidence type="ECO:0000256" key="9">
    <source>
        <dbReference type="ARBA" id="ARBA00030547"/>
    </source>
</evidence>
<dbReference type="InterPro" id="IPR011858">
    <property type="entry name" value="His6/HISN3"/>
</dbReference>
<gene>
    <name evidence="13" type="ORF">CANINC_005044</name>
</gene>
<dbReference type="FunFam" id="3.20.20.70:FF:000110">
    <property type="entry name" value="1-(5-phosphoribosyl)-5-[(5-phosphoribosylamino)methylideneamino] imidazole-4-carboxamide isomerase, chloroplastic"/>
    <property type="match status" value="1"/>
</dbReference>
<dbReference type="Proteomes" id="UP000307173">
    <property type="component" value="Unassembled WGS sequence"/>
</dbReference>
<dbReference type="InterPro" id="IPR044524">
    <property type="entry name" value="Isoase_HisA-like"/>
</dbReference>
<reference evidence="13 14" key="1">
    <citation type="journal article" date="2019" name="Front. Genet.">
        <title>Whole-Genome Sequencing of the Opportunistic Yeast Pathogen Candida inconspicua Uncovers Its Hybrid Origin.</title>
        <authorList>
            <person name="Mixao V."/>
            <person name="Hansen A.P."/>
            <person name="Saus E."/>
            <person name="Boekhout T."/>
            <person name="Lass-Florl C."/>
            <person name="Gabaldon T."/>
        </authorList>
    </citation>
    <scope>NUCLEOTIDE SEQUENCE [LARGE SCALE GENOMIC DNA]</scope>
    <source>
        <strain evidence="13 14">CBS 180</strain>
    </source>
</reference>
<dbReference type="InterPro" id="IPR013785">
    <property type="entry name" value="Aldolase_TIM"/>
</dbReference>
<evidence type="ECO:0000256" key="7">
    <source>
        <dbReference type="ARBA" id="ARBA00023102"/>
    </source>
</evidence>
<dbReference type="NCBIfam" id="TIGR02129">
    <property type="entry name" value="hisA_euk"/>
    <property type="match status" value="1"/>
</dbReference>
<keyword evidence="14" id="KW-1185">Reference proteome</keyword>
<proteinExistence type="inferred from homology"/>
<evidence type="ECO:0000256" key="5">
    <source>
        <dbReference type="ARBA" id="ARBA00018464"/>
    </source>
</evidence>
<dbReference type="UniPathway" id="UPA00031">
    <property type="reaction ID" value="UER00009"/>
</dbReference>
<dbReference type="GO" id="GO:0000105">
    <property type="term" value="P:L-histidine biosynthetic process"/>
    <property type="evidence" value="ECO:0007669"/>
    <property type="project" value="UniProtKB-UniPathway"/>
</dbReference>
<evidence type="ECO:0000256" key="6">
    <source>
        <dbReference type="ARBA" id="ARBA00022605"/>
    </source>
</evidence>
<dbReference type="GO" id="GO:0003949">
    <property type="term" value="F:1-(5-phosphoribosyl)-5-[(5-phosphoribosylamino)methylideneamino]imidazole-4-carboxamide isomerase activity"/>
    <property type="evidence" value="ECO:0007669"/>
    <property type="project" value="UniProtKB-EC"/>
</dbReference>
<dbReference type="EMBL" id="SELW01000684">
    <property type="protein sequence ID" value="TID12945.1"/>
    <property type="molecule type" value="Genomic_DNA"/>
</dbReference>
<dbReference type="GO" id="GO:0000162">
    <property type="term" value="P:L-tryptophan biosynthetic process"/>
    <property type="evidence" value="ECO:0007669"/>
    <property type="project" value="TreeGrafter"/>
</dbReference>
<keyword evidence="12" id="KW-0963">Cytoplasm</keyword>
<keyword evidence="6 11" id="KW-0028">Amino-acid biosynthesis</keyword>
<dbReference type="PANTHER" id="PTHR43090">
    <property type="entry name" value="1-(5-PHOSPHORIBOSYL)-5-[(5-PHOSPHORIBOSYLAMINO)METHYLIDENEAMINO] IMIDAZOLE-4-CARBOXAMIDE ISOMERASE"/>
    <property type="match status" value="1"/>
</dbReference>
<name>A0A4T0WUA7_9ASCO</name>
<evidence type="ECO:0000256" key="12">
    <source>
        <dbReference type="RuleBase" id="RU364022"/>
    </source>
</evidence>
<dbReference type="AlphaFoldDB" id="A0A4T0WUA7"/>
<dbReference type="Pfam" id="PF00977">
    <property type="entry name" value="His_biosynth"/>
    <property type="match status" value="1"/>
</dbReference>
<evidence type="ECO:0000256" key="1">
    <source>
        <dbReference type="ARBA" id="ARBA00000901"/>
    </source>
</evidence>
<evidence type="ECO:0000256" key="11">
    <source>
        <dbReference type="RuleBase" id="RU003657"/>
    </source>
</evidence>
<comment type="caution">
    <text evidence="13">The sequence shown here is derived from an EMBL/GenBank/DDBJ whole genome shotgun (WGS) entry which is preliminary data.</text>
</comment>
<dbReference type="InterPro" id="IPR006062">
    <property type="entry name" value="His_biosynth"/>
</dbReference>
<keyword evidence="7 11" id="KW-0368">Histidine biosynthesis</keyword>
<sequence>MTKYVGCIDLHDGSVKQIVGATLTTDDKELATNYVSTQTAGWYANLYKENNVIGTHVIKLGTNEANDNAAKEALSAWPHKLQVGGGITLDNCEDWIKFGADKVIITSWLFPEGELSWERLRAVSEKVGRDHLVVDVSCKRTGDAEWTVAMNKWQTLTKTKLDKALFERLSEYCSEFLVHAADVEGLCRGIDEDLVRKLGEWCGDLNGVKVVYAGGAKSVEDLPLVDKLSDGLVDLTYGSALDIFGGSVKFTDLVKWNKQE</sequence>
<comment type="catalytic activity">
    <reaction evidence="1 12">
        <text>1-(5-phospho-beta-D-ribosyl)-5-[(5-phospho-beta-D-ribosylamino)methylideneamino]imidazole-4-carboxamide = 5-[(5-phospho-1-deoxy-D-ribulos-1-ylimino)methylamino]-1-(5-phospho-beta-D-ribosyl)imidazole-4-carboxamide</text>
        <dbReference type="Rhea" id="RHEA:15469"/>
        <dbReference type="ChEBI" id="CHEBI:58435"/>
        <dbReference type="ChEBI" id="CHEBI:58525"/>
        <dbReference type="EC" id="5.3.1.16"/>
    </reaction>
</comment>
<organism evidence="13 14">
    <name type="scientific">Pichia inconspicua</name>
    <dbReference type="NCBI Taxonomy" id="52247"/>
    <lineage>
        <taxon>Eukaryota</taxon>
        <taxon>Fungi</taxon>
        <taxon>Dikarya</taxon>
        <taxon>Ascomycota</taxon>
        <taxon>Saccharomycotina</taxon>
        <taxon>Pichiomycetes</taxon>
        <taxon>Pichiales</taxon>
        <taxon>Pichiaceae</taxon>
        <taxon>Pichia</taxon>
    </lineage>
</organism>
<dbReference type="SUPFAM" id="SSF51366">
    <property type="entry name" value="Ribulose-phoshate binding barrel"/>
    <property type="match status" value="1"/>
</dbReference>
<evidence type="ECO:0000256" key="4">
    <source>
        <dbReference type="ARBA" id="ARBA00012550"/>
    </source>
</evidence>
<dbReference type="OrthoDB" id="446074at2759"/>
<dbReference type="InterPro" id="IPR011060">
    <property type="entry name" value="RibuloseP-bd_barrel"/>
</dbReference>
<dbReference type="PANTHER" id="PTHR43090:SF2">
    <property type="entry name" value="1-(5-PHOSPHORIBOSYL)-5-[(5-PHOSPHORIBOSYLAMINO)METHYLIDENEAMINO] IMIDAZOLE-4-CARBOXAMIDE ISOMERASE"/>
    <property type="match status" value="1"/>
</dbReference>
<comment type="subcellular location">
    <subcellularLocation>
        <location evidence="12">Cytoplasm</location>
    </subcellularLocation>
</comment>
<evidence type="ECO:0000256" key="8">
    <source>
        <dbReference type="ARBA" id="ARBA00023235"/>
    </source>
</evidence>
<comment type="pathway">
    <text evidence="2 12">Amino-acid biosynthesis; L-histidine biosynthesis; L-histidine from 5-phospho-alpha-D-ribose 1-diphosphate: step 4/9.</text>
</comment>
<evidence type="ECO:0000313" key="13">
    <source>
        <dbReference type="EMBL" id="TID12945.1"/>
    </source>
</evidence>
<comment type="similarity">
    <text evidence="3 11">Belongs to the HisA/HisF family.</text>
</comment>
<dbReference type="EC" id="5.3.1.16" evidence="4 12"/>
<dbReference type="GO" id="GO:0005737">
    <property type="term" value="C:cytoplasm"/>
    <property type="evidence" value="ECO:0007669"/>
    <property type="project" value="UniProtKB-SubCell"/>
</dbReference>
<evidence type="ECO:0000256" key="10">
    <source>
        <dbReference type="ARBA" id="ARBA00031376"/>
    </source>
</evidence>
<protein>
    <recommendedName>
        <fullName evidence="5 12">1-(5-phosphoribosyl)-5-[(5-phosphoribosylamino)methylideneamino] imidazole-4-carboxamide isomerase</fullName>
        <ecNumber evidence="4 12">5.3.1.16</ecNumber>
    </recommendedName>
    <alternativeName>
        <fullName evidence="10 12">5-proFAR isomerase</fullName>
    </alternativeName>
    <alternativeName>
        <fullName evidence="9 12">Phosphoribosylformimino-5-aminoimidazole carboxamide ribotide isomerase</fullName>
    </alternativeName>
</protein>
<dbReference type="STRING" id="52247.A0A4T0WUA7"/>
<accession>A0A4T0WUA7</accession>
<evidence type="ECO:0000256" key="2">
    <source>
        <dbReference type="ARBA" id="ARBA00005133"/>
    </source>
</evidence>
<keyword evidence="8 12" id="KW-0413">Isomerase</keyword>
<dbReference type="Gene3D" id="3.20.20.70">
    <property type="entry name" value="Aldolase class I"/>
    <property type="match status" value="1"/>
</dbReference>
<evidence type="ECO:0000256" key="3">
    <source>
        <dbReference type="ARBA" id="ARBA00009667"/>
    </source>
</evidence>
<dbReference type="CDD" id="cd04723">
    <property type="entry name" value="HisA_HisF"/>
    <property type="match status" value="1"/>
</dbReference>